<feature type="domain" description="Cyclic nucleotide-binding" evidence="3">
    <location>
        <begin position="17"/>
        <end position="115"/>
    </location>
</feature>
<dbReference type="CDD" id="cd05401">
    <property type="entry name" value="NT_GlnE_GlnD_like"/>
    <property type="match status" value="1"/>
</dbReference>
<keyword evidence="6" id="KW-1185">Reference proteome</keyword>
<dbReference type="SUPFAM" id="SSF51206">
    <property type="entry name" value="cAMP-binding domain-like"/>
    <property type="match status" value="1"/>
</dbReference>
<dbReference type="InterPro" id="IPR005105">
    <property type="entry name" value="GlnD_Uridyltrans_N"/>
</dbReference>
<dbReference type="EMBL" id="JAYWLC010000001">
    <property type="protein sequence ID" value="MER5170508.1"/>
    <property type="molecule type" value="Genomic_DNA"/>
</dbReference>
<dbReference type="SUPFAM" id="SSF54631">
    <property type="entry name" value="CBS-domain pair"/>
    <property type="match status" value="1"/>
</dbReference>
<dbReference type="Gene3D" id="2.60.120.10">
    <property type="entry name" value="Jelly Rolls"/>
    <property type="match status" value="1"/>
</dbReference>
<evidence type="ECO:0000313" key="6">
    <source>
        <dbReference type="Proteomes" id="UP001438953"/>
    </source>
</evidence>
<dbReference type="SMART" id="SM00100">
    <property type="entry name" value="cNMP"/>
    <property type="match status" value="1"/>
</dbReference>
<organism evidence="5 6">
    <name type="scientific">Thioclava kandeliae</name>
    <dbReference type="NCBI Taxonomy" id="3070818"/>
    <lineage>
        <taxon>Bacteria</taxon>
        <taxon>Pseudomonadati</taxon>
        <taxon>Pseudomonadota</taxon>
        <taxon>Alphaproteobacteria</taxon>
        <taxon>Rhodobacterales</taxon>
        <taxon>Paracoccaceae</taxon>
        <taxon>Thioclava</taxon>
    </lineage>
</organism>
<dbReference type="InterPro" id="IPR046342">
    <property type="entry name" value="CBS_dom_sf"/>
</dbReference>
<dbReference type="Pfam" id="PF10335">
    <property type="entry name" value="DUF294_C"/>
    <property type="match status" value="1"/>
</dbReference>
<dbReference type="InterPro" id="IPR000595">
    <property type="entry name" value="cNMP-bd_dom"/>
</dbReference>
<evidence type="ECO:0000256" key="2">
    <source>
        <dbReference type="PROSITE-ProRule" id="PRU00703"/>
    </source>
</evidence>
<dbReference type="InterPro" id="IPR014710">
    <property type="entry name" value="RmlC-like_jellyroll"/>
</dbReference>
<feature type="domain" description="CBS" evidence="4">
    <location>
        <begin position="218"/>
        <end position="278"/>
    </location>
</feature>
<feature type="domain" description="CBS" evidence="4">
    <location>
        <begin position="152"/>
        <end position="210"/>
    </location>
</feature>
<dbReference type="PANTHER" id="PTHR43080">
    <property type="entry name" value="CBS DOMAIN-CONTAINING PROTEIN CBSX3, MITOCHONDRIAL"/>
    <property type="match status" value="1"/>
</dbReference>
<dbReference type="SMART" id="SM00116">
    <property type="entry name" value="CBS"/>
    <property type="match status" value="2"/>
</dbReference>
<dbReference type="PANTHER" id="PTHR43080:SF2">
    <property type="entry name" value="CBS DOMAIN-CONTAINING PROTEIN"/>
    <property type="match status" value="1"/>
</dbReference>
<dbReference type="InterPro" id="IPR000644">
    <property type="entry name" value="CBS_dom"/>
</dbReference>
<comment type="caution">
    <text evidence="5">The sequence shown here is derived from an EMBL/GenBank/DDBJ whole genome shotgun (WGS) entry which is preliminary data.</text>
</comment>
<dbReference type="CDD" id="cd04587">
    <property type="entry name" value="CBS_pair_CAP-ED_NT_Pol-beta-like_DUF294_assoc"/>
    <property type="match status" value="1"/>
</dbReference>
<dbReference type="PROSITE" id="PS51371">
    <property type="entry name" value="CBS"/>
    <property type="match status" value="2"/>
</dbReference>
<evidence type="ECO:0000256" key="1">
    <source>
        <dbReference type="ARBA" id="ARBA00023122"/>
    </source>
</evidence>
<evidence type="ECO:0000259" key="4">
    <source>
        <dbReference type="PROSITE" id="PS51371"/>
    </source>
</evidence>
<evidence type="ECO:0000259" key="3">
    <source>
        <dbReference type="PROSITE" id="PS50042"/>
    </source>
</evidence>
<dbReference type="CDD" id="cd00038">
    <property type="entry name" value="CAP_ED"/>
    <property type="match status" value="1"/>
</dbReference>
<proteinExistence type="predicted"/>
<reference evidence="5 6" key="1">
    <citation type="submission" date="2024-06" db="EMBL/GenBank/DDBJ databases">
        <title>Thioclava kandeliae sp. nov. from a rhizosphere soil sample of Kandelia candel in a mangrove.</title>
        <authorList>
            <person name="Mu T."/>
        </authorList>
    </citation>
    <scope>NUCLEOTIDE SEQUENCE [LARGE SCALE GENOMIC DNA]</scope>
    <source>
        <strain evidence="5 6">CPCC 100088</strain>
    </source>
</reference>
<keyword evidence="1 2" id="KW-0129">CBS domain</keyword>
<dbReference type="InterPro" id="IPR018490">
    <property type="entry name" value="cNMP-bd_dom_sf"/>
</dbReference>
<gene>
    <name evidence="5" type="ORF">VSX56_01870</name>
</gene>
<dbReference type="Pfam" id="PF03445">
    <property type="entry name" value="DUF294"/>
    <property type="match status" value="1"/>
</dbReference>
<dbReference type="Pfam" id="PF00571">
    <property type="entry name" value="CBS"/>
    <property type="match status" value="2"/>
</dbReference>
<dbReference type="RefSeq" id="WP_350934428.1">
    <property type="nucleotide sequence ID" value="NZ_JAYWLC010000001.1"/>
</dbReference>
<dbReference type="Gene3D" id="3.10.580.10">
    <property type="entry name" value="CBS-domain"/>
    <property type="match status" value="1"/>
</dbReference>
<accession>A0ABV1SC75</accession>
<protein>
    <submittedName>
        <fullName evidence="5">DUF294 nucleotidyltransferase-like domain-containing protein</fullName>
    </submittedName>
</protein>
<dbReference type="Pfam" id="PF00027">
    <property type="entry name" value="cNMP_binding"/>
    <property type="match status" value="1"/>
</dbReference>
<dbReference type="InterPro" id="IPR018821">
    <property type="entry name" value="DUF294_put_nucleoTrafse_sb-bd"/>
</dbReference>
<dbReference type="PROSITE" id="PS50042">
    <property type="entry name" value="CNMP_BINDING_3"/>
    <property type="match status" value="1"/>
</dbReference>
<dbReference type="InterPro" id="IPR051257">
    <property type="entry name" value="Diverse_CBS-Domain"/>
</dbReference>
<evidence type="ECO:0000313" key="5">
    <source>
        <dbReference type="EMBL" id="MER5170508.1"/>
    </source>
</evidence>
<dbReference type="Proteomes" id="UP001438953">
    <property type="component" value="Unassembled WGS sequence"/>
</dbReference>
<sequence length="615" mass="66506">MRDDLASVVTFLEGVHPYDTLPRNDLVRVARSFVRRELSEGTEIYHHGVPLEGLYLVCSGAVEIRDANGGLVSHLGPRNSFGERGLMRDGRAATTARMEEAGLLLMLPVAEFTALCAAVESFHRFFDRSPAASLSARARSGADLAGMRVADLLSGKVVACRPETNVVEAARLMRAHHVSSLGVTDAEGRLLGIVTQRDMSNKVLAGNFPTSAEVGRVMTPDPVSLGPEALGSDILHRMFEHGIGHLPVTEGGRLIGMITQTDLTRFQAVSSAGLIHEIARAQDVAQMAAITARIPQLLVQLVGAHHAHEVTTRLITDIADAVTRRLLGMAEAQLGPAPAPWVWAACGSQGRQEQTGVSDQDNCLIVDDSASDADMEYFRKFAHIVSDGLQACGYVYCPGDMMATNPRWCQRTEVWARYFRSWIATPNPEAQMLASVMFDLRVIGGTAPALFEALQAQTLVNAAKNSIFVAHMIANSLKHTPPLGLIRGFATIRSGEHRNHIDLKHNGVVPVADLARVHALRGRLVAVNTRARLMAAREAGTLSVSGGQDLLAAYDLIAQTRLETQARQIRQGQAPDNYLAPSALPDFERSHLRDAFVVVRSLQSAMGYGKANLGQ</sequence>
<name>A0ABV1SC75_9RHOB</name>